<gene>
    <name evidence="2" type="ORF">Mal4_45050</name>
</gene>
<evidence type="ECO:0000313" key="3">
    <source>
        <dbReference type="Proteomes" id="UP000320496"/>
    </source>
</evidence>
<dbReference type="Proteomes" id="UP000320496">
    <property type="component" value="Chromosome"/>
</dbReference>
<evidence type="ECO:0000256" key="1">
    <source>
        <dbReference type="SAM" id="Phobius"/>
    </source>
</evidence>
<dbReference type="EMBL" id="CP036275">
    <property type="protein sequence ID" value="QDU40150.1"/>
    <property type="molecule type" value="Genomic_DNA"/>
</dbReference>
<dbReference type="KEGG" id="mri:Mal4_45050"/>
<name>A0A517ZCH9_9PLAN</name>
<protein>
    <submittedName>
        <fullName evidence="2">Uncharacterized protein</fullName>
    </submittedName>
</protein>
<feature type="transmembrane region" description="Helical" evidence="1">
    <location>
        <begin position="21"/>
        <end position="45"/>
    </location>
</feature>
<keyword evidence="3" id="KW-1185">Reference proteome</keyword>
<accession>A0A517ZCH9</accession>
<keyword evidence="1" id="KW-0472">Membrane</keyword>
<keyword evidence="1" id="KW-0812">Transmembrane</keyword>
<proteinExistence type="predicted"/>
<evidence type="ECO:0000313" key="2">
    <source>
        <dbReference type="EMBL" id="QDU40150.1"/>
    </source>
</evidence>
<reference evidence="2 3" key="1">
    <citation type="submission" date="2019-02" db="EMBL/GenBank/DDBJ databases">
        <title>Deep-cultivation of Planctomycetes and their phenomic and genomic characterization uncovers novel biology.</title>
        <authorList>
            <person name="Wiegand S."/>
            <person name="Jogler M."/>
            <person name="Boedeker C."/>
            <person name="Pinto D."/>
            <person name="Vollmers J."/>
            <person name="Rivas-Marin E."/>
            <person name="Kohn T."/>
            <person name="Peeters S.H."/>
            <person name="Heuer A."/>
            <person name="Rast P."/>
            <person name="Oberbeckmann S."/>
            <person name="Bunk B."/>
            <person name="Jeske O."/>
            <person name="Meyerdierks A."/>
            <person name="Storesund J.E."/>
            <person name="Kallscheuer N."/>
            <person name="Luecker S."/>
            <person name="Lage O.M."/>
            <person name="Pohl T."/>
            <person name="Merkel B.J."/>
            <person name="Hornburger P."/>
            <person name="Mueller R.-W."/>
            <person name="Bruemmer F."/>
            <person name="Labrenz M."/>
            <person name="Spormann A.M."/>
            <person name="Op den Camp H."/>
            <person name="Overmann J."/>
            <person name="Amann R."/>
            <person name="Jetten M.S.M."/>
            <person name="Mascher T."/>
            <person name="Medema M.H."/>
            <person name="Devos D.P."/>
            <person name="Kaster A.-K."/>
            <person name="Ovreas L."/>
            <person name="Rohde M."/>
            <person name="Galperin M.Y."/>
            <person name="Jogler C."/>
        </authorList>
    </citation>
    <scope>NUCLEOTIDE SEQUENCE [LARGE SCALE GENOMIC DNA]</scope>
    <source>
        <strain evidence="2 3">Mal4</strain>
    </source>
</reference>
<dbReference type="AlphaFoldDB" id="A0A517ZCH9"/>
<organism evidence="2 3">
    <name type="scientific">Maioricimonas rarisocia</name>
    <dbReference type="NCBI Taxonomy" id="2528026"/>
    <lineage>
        <taxon>Bacteria</taxon>
        <taxon>Pseudomonadati</taxon>
        <taxon>Planctomycetota</taxon>
        <taxon>Planctomycetia</taxon>
        <taxon>Planctomycetales</taxon>
        <taxon>Planctomycetaceae</taxon>
        <taxon>Maioricimonas</taxon>
    </lineage>
</organism>
<sequence>MQTSQRFPDRRTPSRPERAGVALYSTVMATALLVSVLGLAGLTVVRIERQQAQGADQLLLARQKARSALELGLHAINNDPNWRTSYTSGVETTPLSLGTGSTGTISWILEDSDGSLGTPDTALRIKGVGRANGSVQVMSVLLSTSGAEGGEQIWLDPVYTDGAGVTLEAGLGIGLSFVPPLPPEATSWSITRIQFWGNGFRAGSFDARVMVREVTGLPGSLVDSVNVLNSELTKANDWNEILFPAAIGLSPASGACVVFVHASGGKCARVKHEDLPNMSPETRLTTTDGGVTWIQDQNDMWIKVWGTYTTGNSMELQQGTWLWEAAP</sequence>
<keyword evidence="1" id="KW-1133">Transmembrane helix</keyword>
<dbReference type="RefSeq" id="WP_197443688.1">
    <property type="nucleotide sequence ID" value="NZ_CP036275.1"/>
</dbReference>